<dbReference type="PANTHER" id="PTHR35519:SF2">
    <property type="entry name" value="PH DOMAIN PROTEIN"/>
    <property type="match status" value="1"/>
</dbReference>
<feature type="transmembrane region" description="Helical" evidence="2">
    <location>
        <begin position="77"/>
        <end position="101"/>
    </location>
</feature>
<keyword evidence="2" id="KW-0812">Transmembrane</keyword>
<evidence type="ECO:0000256" key="1">
    <source>
        <dbReference type="SAM" id="MobiDB-lite"/>
    </source>
</evidence>
<feature type="compositionally biased region" description="Basic and acidic residues" evidence="1">
    <location>
        <begin position="170"/>
        <end position="180"/>
    </location>
</feature>
<reference evidence="4" key="1">
    <citation type="submission" date="2024-06" db="EMBL/GenBank/DDBJ databases">
        <title>Multi-omics analyses provide insights into the biosynthesis of the anticancer antibiotic pleurotin in Hohenbuehelia grisea.</title>
        <authorList>
            <person name="Weaver J.A."/>
            <person name="Alberti F."/>
        </authorList>
    </citation>
    <scope>NUCLEOTIDE SEQUENCE [LARGE SCALE GENOMIC DNA]</scope>
    <source>
        <strain evidence="4">T-177</strain>
    </source>
</reference>
<evidence type="ECO:0000256" key="2">
    <source>
        <dbReference type="SAM" id="Phobius"/>
    </source>
</evidence>
<protein>
    <submittedName>
        <fullName evidence="3">Uncharacterized protein</fullName>
    </submittedName>
</protein>
<dbReference type="PANTHER" id="PTHR35519">
    <property type="entry name" value="MEMBRANE PROTEINS"/>
    <property type="match status" value="1"/>
</dbReference>
<keyword evidence="4" id="KW-1185">Reference proteome</keyword>
<dbReference type="Pfam" id="PF13430">
    <property type="entry name" value="DUF4112"/>
    <property type="match status" value="1"/>
</dbReference>
<feature type="compositionally biased region" description="Basic residues" evidence="1">
    <location>
        <begin position="181"/>
        <end position="190"/>
    </location>
</feature>
<feature type="transmembrane region" description="Helical" evidence="2">
    <location>
        <begin position="121"/>
        <end position="143"/>
    </location>
</feature>
<evidence type="ECO:0000313" key="3">
    <source>
        <dbReference type="EMBL" id="KAL0945408.1"/>
    </source>
</evidence>
<evidence type="ECO:0000313" key="4">
    <source>
        <dbReference type="Proteomes" id="UP001556367"/>
    </source>
</evidence>
<dbReference type="EMBL" id="JASNQZ010000018">
    <property type="protein sequence ID" value="KAL0945408.1"/>
    <property type="molecule type" value="Genomic_DNA"/>
</dbReference>
<proteinExistence type="predicted"/>
<gene>
    <name evidence="3" type="ORF">HGRIS_000900</name>
</gene>
<keyword evidence="2" id="KW-0472">Membrane</keyword>
<dbReference type="InterPro" id="IPR025187">
    <property type="entry name" value="DUF4112"/>
</dbReference>
<keyword evidence="2" id="KW-1133">Transmembrane helix</keyword>
<dbReference type="Proteomes" id="UP001556367">
    <property type="component" value="Unassembled WGS sequence"/>
</dbReference>
<organism evidence="3 4">
    <name type="scientific">Hohenbuehelia grisea</name>
    <dbReference type="NCBI Taxonomy" id="104357"/>
    <lineage>
        <taxon>Eukaryota</taxon>
        <taxon>Fungi</taxon>
        <taxon>Dikarya</taxon>
        <taxon>Basidiomycota</taxon>
        <taxon>Agaricomycotina</taxon>
        <taxon>Agaricomycetes</taxon>
        <taxon>Agaricomycetidae</taxon>
        <taxon>Agaricales</taxon>
        <taxon>Pleurotineae</taxon>
        <taxon>Pleurotaceae</taxon>
        <taxon>Hohenbuehelia</taxon>
    </lineage>
</organism>
<name>A0ABR3IQ40_9AGAR</name>
<comment type="caution">
    <text evidence="3">The sequence shown here is derived from an EMBL/GenBank/DDBJ whole genome shotgun (WGS) entry which is preliminary data.</text>
</comment>
<accession>A0ABR3IQ40</accession>
<feature type="region of interest" description="Disordered" evidence="1">
    <location>
        <begin position="170"/>
        <end position="257"/>
    </location>
</feature>
<feature type="compositionally biased region" description="Basic and acidic residues" evidence="1">
    <location>
        <begin position="206"/>
        <end position="222"/>
    </location>
</feature>
<sequence>MSKLLGKAGKNLFAQHLQQYTPTDPVYEFYTDSKGRQKRRKRDLPPGLSSRDAKILKKVKARAHRLDKGFSICGFKFGWTFLISIIPVVGDFADILMNYFFVVRKAKQADLPGWLVRQMLFNNTVSGACSFIPFAGDVFLAVWKANSRNAALLEEFLRIRGEEFNKLRAEGRDPDAEQKAAKKNKGKKKVKDVEQGKKSKSSKTPAAKEEIVPGVTKHDVAEVKPGAGLKKGEPVTGQVPQEVLAPAAASSTKPNGR</sequence>